<evidence type="ECO:0000313" key="2">
    <source>
        <dbReference type="EMBL" id="OGD87082.1"/>
    </source>
</evidence>
<sequence>MVFVFTTFAKKLDAKKLTRALLEQRLIACCNLLLTDSTYLWHGKIEEAEETLAILKTKKENLKKVEEYIAKNHPYKVPEIAAVQVDKISQPYLDWINKETQ</sequence>
<dbReference type="PANTHER" id="PTHR23419:SF8">
    <property type="entry name" value="FI09726P"/>
    <property type="match status" value="1"/>
</dbReference>
<dbReference type="Proteomes" id="UP000179102">
    <property type="component" value="Unassembled WGS sequence"/>
</dbReference>
<organism evidence="2 3">
    <name type="scientific">Candidatus Curtissbacteria bacterium RIFCSPHIGHO2_01_FULL_41_11</name>
    <dbReference type="NCBI Taxonomy" id="1797711"/>
    <lineage>
        <taxon>Bacteria</taxon>
        <taxon>Candidatus Curtissiibacteriota</taxon>
    </lineage>
</organism>
<dbReference type="AlphaFoldDB" id="A0A1F5G5D0"/>
<dbReference type="STRING" id="1797711.A2870_04620"/>
<dbReference type="EMBL" id="MFAZ01000020">
    <property type="protein sequence ID" value="OGD87082.1"/>
    <property type="molecule type" value="Genomic_DNA"/>
</dbReference>
<gene>
    <name evidence="2" type="ORF">A2870_04620</name>
</gene>
<dbReference type="InterPro" id="IPR004323">
    <property type="entry name" value="Ion_tolerance_CutA"/>
</dbReference>
<dbReference type="PANTHER" id="PTHR23419">
    <property type="entry name" value="DIVALENT CATION TOLERANCE CUTA-RELATED"/>
    <property type="match status" value="1"/>
</dbReference>
<accession>A0A1F5G5D0</accession>
<dbReference type="InterPro" id="IPR011322">
    <property type="entry name" value="N-reg_PII-like_a/b"/>
</dbReference>
<dbReference type="SUPFAM" id="SSF54913">
    <property type="entry name" value="GlnB-like"/>
    <property type="match status" value="1"/>
</dbReference>
<dbReference type="Gene3D" id="3.30.70.120">
    <property type="match status" value="1"/>
</dbReference>
<protein>
    <recommendedName>
        <fullName evidence="4">Divalent-cation tolerance protein CutA</fullName>
    </recommendedName>
</protein>
<dbReference type="InterPro" id="IPR015867">
    <property type="entry name" value="N-reg_PII/ATP_PRibTrfase_C"/>
</dbReference>
<evidence type="ECO:0000256" key="1">
    <source>
        <dbReference type="ARBA" id="ARBA00010169"/>
    </source>
</evidence>
<comment type="caution">
    <text evidence="2">The sequence shown here is derived from an EMBL/GenBank/DDBJ whole genome shotgun (WGS) entry which is preliminary data.</text>
</comment>
<evidence type="ECO:0008006" key="4">
    <source>
        <dbReference type="Google" id="ProtNLM"/>
    </source>
</evidence>
<dbReference type="GO" id="GO:0005507">
    <property type="term" value="F:copper ion binding"/>
    <property type="evidence" value="ECO:0007669"/>
    <property type="project" value="TreeGrafter"/>
</dbReference>
<reference evidence="2 3" key="1">
    <citation type="journal article" date="2016" name="Nat. Commun.">
        <title>Thousands of microbial genomes shed light on interconnected biogeochemical processes in an aquifer system.</title>
        <authorList>
            <person name="Anantharaman K."/>
            <person name="Brown C.T."/>
            <person name="Hug L.A."/>
            <person name="Sharon I."/>
            <person name="Castelle C.J."/>
            <person name="Probst A.J."/>
            <person name="Thomas B.C."/>
            <person name="Singh A."/>
            <person name="Wilkins M.J."/>
            <person name="Karaoz U."/>
            <person name="Brodie E.L."/>
            <person name="Williams K.H."/>
            <person name="Hubbard S.S."/>
            <person name="Banfield J.F."/>
        </authorList>
    </citation>
    <scope>NUCLEOTIDE SEQUENCE [LARGE SCALE GENOMIC DNA]</scope>
</reference>
<dbReference type="GO" id="GO:0010038">
    <property type="term" value="P:response to metal ion"/>
    <property type="evidence" value="ECO:0007669"/>
    <property type="project" value="InterPro"/>
</dbReference>
<name>A0A1F5G5D0_9BACT</name>
<comment type="similarity">
    <text evidence="1">Belongs to the CutA family.</text>
</comment>
<evidence type="ECO:0000313" key="3">
    <source>
        <dbReference type="Proteomes" id="UP000179102"/>
    </source>
</evidence>
<proteinExistence type="inferred from homology"/>
<dbReference type="Pfam" id="PF03091">
    <property type="entry name" value="CutA1"/>
    <property type="match status" value="1"/>
</dbReference>